<dbReference type="AlphaFoldDB" id="A0A4Q0SA27"/>
<organism evidence="2 3">
    <name type="scientific">Bradyrhizobium zhanjiangense</name>
    <dbReference type="NCBI Taxonomy" id="1325107"/>
    <lineage>
        <taxon>Bacteria</taxon>
        <taxon>Pseudomonadati</taxon>
        <taxon>Pseudomonadota</taxon>
        <taxon>Alphaproteobacteria</taxon>
        <taxon>Hyphomicrobiales</taxon>
        <taxon>Nitrobacteraceae</taxon>
        <taxon>Bradyrhizobium</taxon>
    </lineage>
</organism>
<accession>A0A4Q0SA27</accession>
<feature type="signal peptide" evidence="1">
    <location>
        <begin position="1"/>
        <end position="27"/>
    </location>
</feature>
<dbReference type="PROSITE" id="PS51257">
    <property type="entry name" value="PROKAR_LIPOPROTEIN"/>
    <property type="match status" value="1"/>
</dbReference>
<evidence type="ECO:0000313" key="2">
    <source>
        <dbReference type="EMBL" id="RXH32006.1"/>
    </source>
</evidence>
<feature type="chain" id="PRO_5020599711" description="Lipoprotein" evidence="1">
    <location>
        <begin position="28"/>
        <end position="644"/>
    </location>
</feature>
<proteinExistence type="predicted"/>
<sequence length="644" mass="65154">MIQFRRLIVAFALAMALASCVSFDVQAQGCGPQNANCIVPTAPVGTSDNRAASTAFVQNQIASGVPYADISGLPAMSILGSIAGSNAAALTPTQVTTFCNVFSSSLSGCVPAPASVSGRYLGDDAAWHALPAAATQTIVQGSGIALSGTCSGAALNCTVSAPSSVQLTLSSRAFAFTQDLSALTTVQTLGYSTGGDGGGAIFQKIAGNFIDTQIVSGTLTANGTSGCTNGTYYGVDLDGGSGRGAKAVVTVSGGVITVISMGRGGRNSAIGYAAGDVLSIGSTIPGCSGAKTWTVSTVTTPTGSFTDSAGNKWQIQYPAAGLDVRAFGVKFDWDGNDGTATNNTATLQNAVSFAGYRTATISDLGGSVGGQVLLAKQTALYGCGVDDSLIVPQGVKIKGQGNYTSVIKFCDTFNAASNQVELCDKDTHLACFGSLLEDFQIFNSASISGISSRSVVYTDNAQHEAGMRRMVIYPGGCGRGATYETGFGGATYILMDSVEYKGGKSHANCGGANGPEVLINYGTTQVLINNLNLSGFSSGSGGPRLDGLVISGGFVDIVGIHSEQVINPVTINIPSLNNGQVRAREVIGGVDCVGMFTLTGTNAQGNFMLGPPNAVNGCARLVSNGQAGGSNLTGPVLTDTIFNP</sequence>
<evidence type="ECO:0008006" key="4">
    <source>
        <dbReference type="Google" id="ProtNLM"/>
    </source>
</evidence>
<reference evidence="2 3" key="1">
    <citation type="submission" date="2015-04" db="EMBL/GenBank/DDBJ databases">
        <title>Comparative genomics of rhizobia nodulating Arachis hypogaea in China.</title>
        <authorList>
            <person name="Li Y."/>
        </authorList>
    </citation>
    <scope>NUCLEOTIDE SEQUENCE [LARGE SCALE GENOMIC DNA]</scope>
    <source>
        <strain evidence="2 3">CCBAU 51787</strain>
    </source>
</reference>
<name>A0A4Q0SA27_9BRAD</name>
<dbReference type="Proteomes" id="UP000290565">
    <property type="component" value="Unassembled WGS sequence"/>
</dbReference>
<dbReference type="EMBL" id="LBJM01000089">
    <property type="protein sequence ID" value="RXH32006.1"/>
    <property type="molecule type" value="Genomic_DNA"/>
</dbReference>
<keyword evidence="1" id="KW-0732">Signal</keyword>
<protein>
    <recommendedName>
        <fullName evidence="4">Lipoprotein</fullName>
    </recommendedName>
</protein>
<dbReference type="RefSeq" id="WP_128947143.1">
    <property type="nucleotide sequence ID" value="NZ_LBJM01000089.1"/>
</dbReference>
<evidence type="ECO:0000256" key="1">
    <source>
        <dbReference type="SAM" id="SignalP"/>
    </source>
</evidence>
<comment type="caution">
    <text evidence="2">The sequence shown here is derived from an EMBL/GenBank/DDBJ whole genome shotgun (WGS) entry which is preliminary data.</text>
</comment>
<evidence type="ECO:0000313" key="3">
    <source>
        <dbReference type="Proteomes" id="UP000290565"/>
    </source>
</evidence>
<gene>
    <name evidence="2" type="ORF">XH94_32610</name>
</gene>